<feature type="compositionally biased region" description="Polar residues" evidence="1">
    <location>
        <begin position="112"/>
        <end position="121"/>
    </location>
</feature>
<evidence type="ECO:0000313" key="3">
    <source>
        <dbReference type="Proteomes" id="UP001295444"/>
    </source>
</evidence>
<feature type="compositionally biased region" description="Basic and acidic residues" evidence="1">
    <location>
        <begin position="70"/>
        <end position="98"/>
    </location>
</feature>
<keyword evidence="3" id="KW-1185">Reference proteome</keyword>
<reference evidence="2" key="1">
    <citation type="submission" date="2022-03" db="EMBL/GenBank/DDBJ databases">
        <authorList>
            <person name="Alioto T."/>
            <person name="Alioto T."/>
            <person name="Gomez Garrido J."/>
        </authorList>
    </citation>
    <scope>NUCLEOTIDE SEQUENCE</scope>
</reference>
<sequence>MRRTGQRPSEQNSTRYACASGTASKLGAHIPFRYLLHRQGATAHSPTRSRVAQAKRCHHESGHKPRRLSRRSEDRALPARSNHTEAEQKRQRHLREASADLPPPCGVPMAHNQKSTATGQSARRHHLPTMQPASLKQTQRAETPSHQTHTQPATIFYHSQDRRRHSGPAPQ</sequence>
<dbReference type="EMBL" id="OW240912">
    <property type="protein sequence ID" value="CAH2222338.1"/>
    <property type="molecule type" value="Genomic_DNA"/>
</dbReference>
<dbReference type="AlphaFoldDB" id="A0AAD1R235"/>
<feature type="region of interest" description="Disordered" evidence="1">
    <location>
        <begin position="41"/>
        <end position="171"/>
    </location>
</feature>
<dbReference type="Proteomes" id="UP001295444">
    <property type="component" value="Chromosome 01"/>
</dbReference>
<gene>
    <name evidence="2" type="ORF">PECUL_23A007017</name>
</gene>
<protein>
    <submittedName>
        <fullName evidence="2">Uncharacterized protein</fullName>
    </submittedName>
</protein>
<accession>A0AAD1R235</accession>
<proteinExistence type="predicted"/>
<feature type="compositionally biased region" description="Polar residues" evidence="1">
    <location>
        <begin position="131"/>
        <end position="153"/>
    </location>
</feature>
<feature type="compositionally biased region" description="Basic residues" evidence="1">
    <location>
        <begin position="161"/>
        <end position="171"/>
    </location>
</feature>
<organism evidence="2 3">
    <name type="scientific">Pelobates cultripes</name>
    <name type="common">Western spadefoot toad</name>
    <dbReference type="NCBI Taxonomy" id="61616"/>
    <lineage>
        <taxon>Eukaryota</taxon>
        <taxon>Metazoa</taxon>
        <taxon>Chordata</taxon>
        <taxon>Craniata</taxon>
        <taxon>Vertebrata</taxon>
        <taxon>Euteleostomi</taxon>
        <taxon>Amphibia</taxon>
        <taxon>Batrachia</taxon>
        <taxon>Anura</taxon>
        <taxon>Pelobatoidea</taxon>
        <taxon>Pelobatidae</taxon>
        <taxon>Pelobates</taxon>
    </lineage>
</organism>
<name>A0AAD1R235_PELCU</name>
<evidence type="ECO:0000256" key="1">
    <source>
        <dbReference type="SAM" id="MobiDB-lite"/>
    </source>
</evidence>
<evidence type="ECO:0000313" key="2">
    <source>
        <dbReference type="EMBL" id="CAH2222338.1"/>
    </source>
</evidence>